<reference evidence="1" key="2">
    <citation type="journal article" date="2015" name="Data Brief">
        <title>Shoot transcriptome of the giant reed, Arundo donax.</title>
        <authorList>
            <person name="Barrero R.A."/>
            <person name="Guerrero F.D."/>
            <person name="Moolhuijzen P."/>
            <person name="Goolsby J.A."/>
            <person name="Tidwell J."/>
            <person name="Bellgard S.E."/>
            <person name="Bellgard M.I."/>
        </authorList>
    </citation>
    <scope>NUCLEOTIDE SEQUENCE</scope>
    <source>
        <tissue evidence="1">Shoot tissue taken approximately 20 cm above the soil surface</tissue>
    </source>
</reference>
<protein>
    <submittedName>
        <fullName evidence="1">Uncharacterized protein</fullName>
    </submittedName>
</protein>
<reference evidence="1" key="1">
    <citation type="submission" date="2014-09" db="EMBL/GenBank/DDBJ databases">
        <authorList>
            <person name="Magalhaes I.L.F."/>
            <person name="Oliveira U."/>
            <person name="Santos F.R."/>
            <person name="Vidigal T.H.D.A."/>
            <person name="Brescovit A.D."/>
            <person name="Santos A.J."/>
        </authorList>
    </citation>
    <scope>NUCLEOTIDE SEQUENCE</scope>
    <source>
        <tissue evidence="1">Shoot tissue taken approximately 20 cm above the soil surface</tissue>
    </source>
</reference>
<evidence type="ECO:0000313" key="1">
    <source>
        <dbReference type="EMBL" id="JAD22145.1"/>
    </source>
</evidence>
<name>A0A0A8Y9V2_ARUDO</name>
<accession>A0A0A8Y9V2</accession>
<dbReference type="AlphaFoldDB" id="A0A0A8Y9V2"/>
<organism evidence="1">
    <name type="scientific">Arundo donax</name>
    <name type="common">Giant reed</name>
    <name type="synonym">Donax arundinaceus</name>
    <dbReference type="NCBI Taxonomy" id="35708"/>
    <lineage>
        <taxon>Eukaryota</taxon>
        <taxon>Viridiplantae</taxon>
        <taxon>Streptophyta</taxon>
        <taxon>Embryophyta</taxon>
        <taxon>Tracheophyta</taxon>
        <taxon>Spermatophyta</taxon>
        <taxon>Magnoliopsida</taxon>
        <taxon>Liliopsida</taxon>
        <taxon>Poales</taxon>
        <taxon>Poaceae</taxon>
        <taxon>PACMAD clade</taxon>
        <taxon>Arundinoideae</taxon>
        <taxon>Arundineae</taxon>
        <taxon>Arundo</taxon>
    </lineage>
</organism>
<proteinExistence type="predicted"/>
<dbReference type="EMBL" id="GBRH01275750">
    <property type="protein sequence ID" value="JAD22145.1"/>
    <property type="molecule type" value="Transcribed_RNA"/>
</dbReference>
<sequence length="25" mass="2859">MGSKYFYLLLHMALFFLRNAAHGAS</sequence>